<feature type="compositionally biased region" description="Basic and acidic residues" evidence="1">
    <location>
        <begin position="412"/>
        <end position="426"/>
    </location>
</feature>
<feature type="region of interest" description="Disordered" evidence="1">
    <location>
        <begin position="862"/>
        <end position="925"/>
    </location>
</feature>
<feature type="region of interest" description="Disordered" evidence="1">
    <location>
        <begin position="943"/>
        <end position="1001"/>
    </location>
</feature>
<accession>A0A0E9N7H1</accession>
<dbReference type="EMBL" id="BACD03000001">
    <property type="protein sequence ID" value="GAO45779.1"/>
    <property type="molecule type" value="Genomic_DNA"/>
</dbReference>
<protein>
    <submittedName>
        <fullName evidence="2">Uncharacterized protein</fullName>
    </submittedName>
</protein>
<feature type="compositionally biased region" description="Low complexity" evidence="1">
    <location>
        <begin position="398"/>
        <end position="408"/>
    </location>
</feature>
<dbReference type="Proteomes" id="UP000033140">
    <property type="component" value="Unassembled WGS sequence"/>
</dbReference>
<feature type="compositionally biased region" description="Pro residues" evidence="1">
    <location>
        <begin position="958"/>
        <end position="973"/>
    </location>
</feature>
<feature type="compositionally biased region" description="Polar residues" evidence="1">
    <location>
        <begin position="862"/>
        <end position="884"/>
    </location>
</feature>
<comment type="caution">
    <text evidence="2">The sequence shown here is derived from an EMBL/GenBank/DDBJ whole genome shotgun (WGS) entry which is preliminary data.</text>
</comment>
<feature type="compositionally biased region" description="Polar residues" evidence="1">
    <location>
        <begin position="314"/>
        <end position="332"/>
    </location>
</feature>
<feature type="region of interest" description="Disordered" evidence="1">
    <location>
        <begin position="271"/>
        <end position="448"/>
    </location>
</feature>
<dbReference type="OrthoDB" id="5382953at2759"/>
<feature type="compositionally biased region" description="Pro residues" evidence="1">
    <location>
        <begin position="899"/>
        <end position="911"/>
    </location>
</feature>
<dbReference type="RefSeq" id="XP_019025429.1">
    <property type="nucleotide sequence ID" value="XM_019165873.1"/>
</dbReference>
<sequence>MLSFNEADLLRAGDLSLSENDWDQFGLTSVTIHHKNDSPIDLFDIHARAPFTVSGNLKMTQTVKSYLRPGRTGRPIQTNSLVRVTVENVTKYSLEGKEDGPTRMFVLGGCGWYELQSAQPGFEEIYEGMRIKAAMWDWFSEKRLDSLATDEEWGVDDPRPQGLLEFTWDYMCQALVDDWKETNQFAPTHPAAKDAAAAVFDKCHLFLMFEMIARDVEFQYEKTDFFKELGRRHRADLRFARDIKTGKLRKRGMPSGKAAFLAATAKVTIPPQTVRAADETDAREAGKDVHEKEAAPEDMPPPKRRPGRPRKSETMSTPTQRARAVSASNTPGDTPVKRPVGRPRKSLVPVDTPGKSDESFGRRKSGRVQTGSSPYPDMSPASMNVDSPRRTRERRVPARVAESVYPVSRSPPPERRRSSAAVRRESTTAAPKHTPNPNPNPNPHPRKRLMSEPAEEETMMQAVRMPADPTRLCSDYVPSEDEDDRVQAPEINVFELFVFIDGHFARGKKGRNAENAGGLVKPVARFFGLRGLEARALMVKHAQELLSILERNKKTELAVYVPLATELNLYLRGNLVQWPKRVRREHEPRDREGGGHHHGRRYVENGSTIVWPASPEVVPQGPKYELIRGDFWELKKIWDLLQHRLDSNRSTVLLEHLLCLLRDEWGVDIEMADDLVSAHVESLLHHMRKDSKEWSRSPIYRDMQFMQQIKQSLGEWDPEQKRYLGAKDAHVLTRNSAVQQSGARAREFATIVLDNGQSIDVNQLAGRGQVITMENYQHQPEAHAQPQVFDGRIGNVSMVEDDEDTSTIMASIPRQRVLDHVDSVTAEKVSALAAELLHNRPESGENVEGSVPVTVNSLLSENRSTPTASLHPESNQSPGKVNQHLQHRPAQTLFTARRPPSPIYQAPPPPGMRLSWSASPLPNDAATVQEPNVQKAMSWSNNNVPQVHHQPQQQQQPRWPPPSQDFPPKPPAPSSFAQPQNPSNPPAPSPALGQGFQSSPAWGAALQGPAVSYGGSNGGMPYMQCPASGCPQIFFNANTEAGRKEVARHVQGHGQRQ</sequence>
<name>A0A0E9N7H1_SAICN</name>
<evidence type="ECO:0000313" key="2">
    <source>
        <dbReference type="EMBL" id="GAO45779.1"/>
    </source>
</evidence>
<feature type="compositionally biased region" description="Low complexity" evidence="1">
    <location>
        <begin position="945"/>
        <end position="957"/>
    </location>
</feature>
<organism evidence="2 3">
    <name type="scientific">Saitoella complicata (strain BCRC 22490 / CBS 7301 / JCM 7358 / NBRC 10748 / NRRL Y-17804)</name>
    <dbReference type="NCBI Taxonomy" id="698492"/>
    <lineage>
        <taxon>Eukaryota</taxon>
        <taxon>Fungi</taxon>
        <taxon>Dikarya</taxon>
        <taxon>Ascomycota</taxon>
        <taxon>Taphrinomycotina</taxon>
        <taxon>Taphrinomycotina incertae sedis</taxon>
        <taxon>Saitoella</taxon>
    </lineage>
</organism>
<gene>
    <name evidence="2" type="ORF">G7K_0030-t1</name>
</gene>
<feature type="compositionally biased region" description="Basic and acidic residues" evidence="1">
    <location>
        <begin position="387"/>
        <end position="396"/>
    </location>
</feature>
<feature type="compositionally biased region" description="Basic and acidic residues" evidence="1">
    <location>
        <begin position="276"/>
        <end position="295"/>
    </location>
</feature>
<proteinExistence type="predicted"/>
<feature type="compositionally biased region" description="Pro residues" evidence="1">
    <location>
        <begin position="434"/>
        <end position="443"/>
    </location>
</feature>
<reference evidence="2 3" key="3">
    <citation type="journal article" date="2015" name="Genome Announc.">
        <title>Draft Genome Sequence of the Archiascomycetous Yeast Saitoella complicata.</title>
        <authorList>
            <person name="Yamauchi K."/>
            <person name="Kondo S."/>
            <person name="Hamamoto M."/>
            <person name="Takahashi Y."/>
            <person name="Ogura Y."/>
            <person name="Hayashi T."/>
            <person name="Nishida H."/>
        </authorList>
    </citation>
    <scope>NUCLEOTIDE SEQUENCE [LARGE SCALE GENOMIC DNA]</scope>
    <source>
        <strain evidence="2 3">NRRL Y-17804</strain>
    </source>
</reference>
<keyword evidence="3" id="KW-1185">Reference proteome</keyword>
<evidence type="ECO:0000313" key="3">
    <source>
        <dbReference type="Proteomes" id="UP000033140"/>
    </source>
</evidence>
<reference evidence="2 3" key="2">
    <citation type="journal article" date="2014" name="J. Gen. Appl. Microbiol.">
        <title>The early diverging ascomycetous budding yeast Saitoella complicata has three histone deacetylases belonging to the Clr6, Hos2, and Rpd3 lineages.</title>
        <authorList>
            <person name="Nishida H."/>
            <person name="Matsumoto T."/>
            <person name="Kondo S."/>
            <person name="Hamamoto M."/>
            <person name="Yoshikawa H."/>
        </authorList>
    </citation>
    <scope>NUCLEOTIDE SEQUENCE [LARGE SCALE GENOMIC DNA]</scope>
    <source>
        <strain evidence="2 3">NRRL Y-17804</strain>
    </source>
</reference>
<evidence type="ECO:0000256" key="1">
    <source>
        <dbReference type="SAM" id="MobiDB-lite"/>
    </source>
</evidence>
<dbReference type="STRING" id="698492.A0A0E9N7H1"/>
<dbReference type="AlphaFoldDB" id="A0A0E9N7H1"/>
<reference evidence="2 3" key="1">
    <citation type="journal article" date="2011" name="J. Gen. Appl. Microbiol.">
        <title>Draft genome sequencing of the enigmatic yeast Saitoella complicata.</title>
        <authorList>
            <person name="Nishida H."/>
            <person name="Hamamoto M."/>
            <person name="Sugiyama J."/>
        </authorList>
    </citation>
    <scope>NUCLEOTIDE SEQUENCE [LARGE SCALE GENOMIC DNA]</scope>
    <source>
        <strain evidence="2 3">NRRL Y-17804</strain>
    </source>
</reference>